<reference evidence="2 3" key="1">
    <citation type="journal article" date="2019" name="Int. J. Syst. Evol. Microbiol.">
        <title>The Global Catalogue of Microorganisms (GCM) 10K type strain sequencing project: providing services to taxonomists for standard genome sequencing and annotation.</title>
        <authorList>
            <consortium name="The Broad Institute Genomics Platform"/>
            <consortium name="The Broad Institute Genome Sequencing Center for Infectious Disease"/>
            <person name="Wu L."/>
            <person name="Ma J."/>
        </authorList>
    </citation>
    <scope>NUCLEOTIDE SEQUENCE [LARGE SCALE GENOMIC DNA]</scope>
    <source>
        <strain evidence="2 3">JCM 13929</strain>
    </source>
</reference>
<proteinExistence type="predicted"/>
<sequence length="215" mass="23103">MDKRKLIVGLLWDAGLPTAVFYLCRALGLDPMPALIAGGLAALARVGYVAVVRRRLNGLSALVAATFLLLLVVSALTGDPRLLLVKESILTGAAGLLLVGSCALGRPVLFALVRRLGAGGDAAPGRWEERWRTEPALRRQFFLLSLVTGSGLLLDAVVRVVLVYLLPIDTMAGLSTALHVTTLVLLGGWVMWYRRRRVQAAHPVTETGSEHTHAR</sequence>
<organism evidence="2 3">
    <name type="scientific">Nonomuraea maheshkhaliensis</name>
    <dbReference type="NCBI Taxonomy" id="419590"/>
    <lineage>
        <taxon>Bacteria</taxon>
        <taxon>Bacillati</taxon>
        <taxon>Actinomycetota</taxon>
        <taxon>Actinomycetes</taxon>
        <taxon>Streptosporangiales</taxon>
        <taxon>Streptosporangiaceae</taxon>
        <taxon>Nonomuraea</taxon>
    </lineage>
</organism>
<evidence type="ECO:0008006" key="4">
    <source>
        <dbReference type="Google" id="ProtNLM"/>
    </source>
</evidence>
<evidence type="ECO:0000313" key="3">
    <source>
        <dbReference type="Proteomes" id="UP001500064"/>
    </source>
</evidence>
<gene>
    <name evidence="2" type="ORF">GCM10009733_023010</name>
</gene>
<keyword evidence="1" id="KW-1133">Transmembrane helix</keyword>
<name>A0ABN2F1B7_9ACTN</name>
<feature type="transmembrane region" description="Helical" evidence="1">
    <location>
        <begin position="59"/>
        <end position="77"/>
    </location>
</feature>
<feature type="transmembrane region" description="Helical" evidence="1">
    <location>
        <begin position="89"/>
        <end position="109"/>
    </location>
</feature>
<dbReference type="NCBIfam" id="NF041646">
    <property type="entry name" value="VC0807_fam"/>
    <property type="match status" value="1"/>
</dbReference>
<keyword evidence="1" id="KW-0812">Transmembrane</keyword>
<dbReference type="Proteomes" id="UP001500064">
    <property type="component" value="Unassembled WGS sequence"/>
</dbReference>
<protein>
    <recommendedName>
        <fullName evidence="4">Intracellular septation protein A</fullName>
    </recommendedName>
</protein>
<feature type="transmembrane region" description="Helical" evidence="1">
    <location>
        <begin position="141"/>
        <end position="166"/>
    </location>
</feature>
<evidence type="ECO:0000313" key="2">
    <source>
        <dbReference type="EMBL" id="GAA1625736.1"/>
    </source>
</evidence>
<feature type="transmembrane region" description="Helical" evidence="1">
    <location>
        <begin position="172"/>
        <end position="192"/>
    </location>
</feature>
<keyword evidence="3" id="KW-1185">Reference proteome</keyword>
<keyword evidence="1" id="KW-0472">Membrane</keyword>
<comment type="caution">
    <text evidence="2">The sequence shown here is derived from an EMBL/GenBank/DDBJ whole genome shotgun (WGS) entry which is preliminary data.</text>
</comment>
<accession>A0ABN2F1B7</accession>
<feature type="transmembrane region" description="Helical" evidence="1">
    <location>
        <begin position="34"/>
        <end position="52"/>
    </location>
</feature>
<evidence type="ECO:0000256" key="1">
    <source>
        <dbReference type="SAM" id="Phobius"/>
    </source>
</evidence>
<feature type="transmembrane region" description="Helical" evidence="1">
    <location>
        <begin position="7"/>
        <end position="28"/>
    </location>
</feature>
<dbReference type="RefSeq" id="WP_346103880.1">
    <property type="nucleotide sequence ID" value="NZ_BAAAMU010000013.1"/>
</dbReference>
<dbReference type="EMBL" id="BAAAMU010000013">
    <property type="protein sequence ID" value="GAA1625736.1"/>
    <property type="molecule type" value="Genomic_DNA"/>
</dbReference>